<organism evidence="4 5">
    <name type="scientific">Mycolicibacterium tokaiense</name>
    <dbReference type="NCBI Taxonomy" id="39695"/>
    <lineage>
        <taxon>Bacteria</taxon>
        <taxon>Bacillati</taxon>
        <taxon>Actinomycetota</taxon>
        <taxon>Actinomycetes</taxon>
        <taxon>Mycobacteriales</taxon>
        <taxon>Mycobacteriaceae</taxon>
        <taxon>Mycolicibacterium</taxon>
    </lineage>
</organism>
<feature type="compositionally biased region" description="Acidic residues" evidence="1">
    <location>
        <begin position="325"/>
        <end position="335"/>
    </location>
</feature>
<gene>
    <name evidence="4" type="primary">PE16</name>
    <name evidence="4" type="ORF">NCTC10821_01272</name>
</gene>
<keyword evidence="5" id="KW-1185">Reference proteome</keyword>
<dbReference type="RefSeq" id="WP_115277885.1">
    <property type="nucleotide sequence ID" value="NZ_AP022600.1"/>
</dbReference>
<reference evidence="4 5" key="1">
    <citation type="submission" date="2018-06" db="EMBL/GenBank/DDBJ databases">
        <authorList>
            <consortium name="Pathogen Informatics"/>
            <person name="Doyle S."/>
        </authorList>
    </citation>
    <scope>NUCLEOTIDE SEQUENCE [LARGE SCALE GENOMIC DNA]</scope>
    <source>
        <strain evidence="4 5">NCTC10821</strain>
    </source>
</reference>
<dbReference type="Proteomes" id="UP000254978">
    <property type="component" value="Unassembled WGS sequence"/>
</dbReference>
<dbReference type="InterPro" id="IPR013228">
    <property type="entry name" value="PE-PPE_C"/>
</dbReference>
<proteinExistence type="predicted"/>
<dbReference type="InterPro" id="IPR029058">
    <property type="entry name" value="AB_hydrolase_fold"/>
</dbReference>
<dbReference type="SUPFAM" id="SSF53474">
    <property type="entry name" value="alpha/beta-Hydrolases"/>
    <property type="match status" value="1"/>
</dbReference>
<dbReference type="Pfam" id="PF08237">
    <property type="entry name" value="PE-PPE"/>
    <property type="match status" value="1"/>
</dbReference>
<evidence type="ECO:0000259" key="3">
    <source>
        <dbReference type="Pfam" id="PF08237"/>
    </source>
</evidence>
<evidence type="ECO:0000256" key="1">
    <source>
        <dbReference type="SAM" id="MobiDB-lite"/>
    </source>
</evidence>
<feature type="region of interest" description="Disordered" evidence="1">
    <location>
        <begin position="317"/>
        <end position="415"/>
    </location>
</feature>
<sequence>MRPIQASMFAVATAVCVALAPVPAPQLRLAARTVLLVPGNLNPTANGVEKDLDHYFDPADPNFGFPGYDVVRVPWRADSFGLFPGYTASQNDGIAKLHAAIDRYSDVDDEDDLDKLVVAGYSSGALVAAHEIAAQSGLLSPEQLEFILIGGPYRGNGGVLERFPTVTGWLGVRGPLPDTDFPVTDIAYEYDPISDFPAYPLLPLTALNAALGWYYLHLDYQHADLGEVIDDPNMTYVDEETGVRFVTIAAPHLPLLMPVYQLIEHVPVLRPVLEPPLKLLEPALKALVDLGYRRDVPVGEKVPVGVVPALDVAKVAERTAHSDSPEPDAEPEDTGPEDRHDDETDTEGEPGSSEQPAAEDSEDSPAETEDADTQDTAETEDAAETQETEKTADADADASATHDRDIPQLSPADAA</sequence>
<name>A0A378TAB0_9MYCO</name>
<feature type="domain" description="PE-PPE" evidence="3">
    <location>
        <begin position="88"/>
        <end position="292"/>
    </location>
</feature>
<dbReference type="OrthoDB" id="4568361at2"/>
<evidence type="ECO:0000256" key="2">
    <source>
        <dbReference type="SAM" id="SignalP"/>
    </source>
</evidence>
<feature type="compositionally biased region" description="Acidic residues" evidence="1">
    <location>
        <begin position="357"/>
        <end position="386"/>
    </location>
</feature>
<dbReference type="AlphaFoldDB" id="A0A378TAB0"/>
<keyword evidence="2" id="KW-0732">Signal</keyword>
<protein>
    <submittedName>
        <fullName evidence="4">PE family protein</fullName>
    </submittedName>
</protein>
<feature type="signal peptide" evidence="2">
    <location>
        <begin position="1"/>
        <end position="20"/>
    </location>
</feature>
<dbReference type="Gene3D" id="3.40.50.1820">
    <property type="entry name" value="alpha/beta hydrolase"/>
    <property type="match status" value="1"/>
</dbReference>
<feature type="chain" id="PRO_5039082721" evidence="2">
    <location>
        <begin position="21"/>
        <end position="415"/>
    </location>
</feature>
<evidence type="ECO:0000313" key="4">
    <source>
        <dbReference type="EMBL" id="STZ57768.1"/>
    </source>
</evidence>
<accession>A0A378TAB0</accession>
<evidence type="ECO:0000313" key="5">
    <source>
        <dbReference type="Proteomes" id="UP000254978"/>
    </source>
</evidence>
<dbReference type="EMBL" id="UGQT01000001">
    <property type="protein sequence ID" value="STZ57768.1"/>
    <property type="molecule type" value="Genomic_DNA"/>
</dbReference>